<comment type="similarity">
    <text evidence="2">Belongs to the FlgN family.</text>
</comment>
<organism evidence="5 6">
    <name type="scientific">Pseudoalteromonas fenneropenaei</name>
    <dbReference type="NCBI Taxonomy" id="1737459"/>
    <lineage>
        <taxon>Bacteria</taxon>
        <taxon>Pseudomonadati</taxon>
        <taxon>Pseudomonadota</taxon>
        <taxon>Gammaproteobacteria</taxon>
        <taxon>Alteromonadales</taxon>
        <taxon>Pseudoalteromonadaceae</taxon>
        <taxon>Pseudoalteromonas</taxon>
    </lineage>
</organism>
<proteinExistence type="inferred from homology"/>
<keyword evidence="4" id="KW-0175">Coiled coil</keyword>
<keyword evidence="5" id="KW-0969">Cilium</keyword>
<evidence type="ECO:0000256" key="3">
    <source>
        <dbReference type="ARBA" id="ARBA00022795"/>
    </source>
</evidence>
<dbReference type="Gene3D" id="1.20.58.300">
    <property type="entry name" value="FlgN-like"/>
    <property type="match status" value="1"/>
</dbReference>
<dbReference type="Pfam" id="PF05130">
    <property type="entry name" value="FlgN"/>
    <property type="match status" value="1"/>
</dbReference>
<keyword evidence="6" id="KW-1185">Reference proteome</keyword>
<keyword evidence="5" id="KW-0966">Cell projection</keyword>
<comment type="function">
    <text evidence="1">Required for the efficient initiation of filament assembly.</text>
</comment>
<gene>
    <name evidence="5" type="primary">flgN</name>
    <name evidence="5" type="ORF">ACFOEE_04960</name>
</gene>
<dbReference type="SUPFAM" id="SSF140566">
    <property type="entry name" value="FlgN-like"/>
    <property type="match status" value="1"/>
</dbReference>
<reference evidence="6" key="1">
    <citation type="journal article" date="2019" name="Int. J. Syst. Evol. Microbiol.">
        <title>The Global Catalogue of Microorganisms (GCM) 10K type strain sequencing project: providing services to taxonomists for standard genome sequencing and annotation.</title>
        <authorList>
            <consortium name="The Broad Institute Genomics Platform"/>
            <consortium name="The Broad Institute Genome Sequencing Center for Infectious Disease"/>
            <person name="Wu L."/>
            <person name="Ma J."/>
        </authorList>
    </citation>
    <scope>NUCLEOTIDE SEQUENCE [LARGE SCALE GENOMIC DNA]</scope>
    <source>
        <strain evidence="6">KCTC 42730</strain>
    </source>
</reference>
<evidence type="ECO:0000256" key="2">
    <source>
        <dbReference type="ARBA" id="ARBA00007703"/>
    </source>
</evidence>
<keyword evidence="3" id="KW-1005">Bacterial flagellum biogenesis</keyword>
<comment type="caution">
    <text evidence="5">The sequence shown here is derived from an EMBL/GenBank/DDBJ whole genome shotgun (WGS) entry which is preliminary data.</text>
</comment>
<evidence type="ECO:0000256" key="4">
    <source>
        <dbReference type="SAM" id="Coils"/>
    </source>
</evidence>
<evidence type="ECO:0000313" key="6">
    <source>
        <dbReference type="Proteomes" id="UP001595453"/>
    </source>
</evidence>
<keyword evidence="5" id="KW-0282">Flagellum</keyword>
<evidence type="ECO:0000313" key="5">
    <source>
        <dbReference type="EMBL" id="MFC3031861.1"/>
    </source>
</evidence>
<protein>
    <submittedName>
        <fullName evidence="5">Flagellar export chaperone FlgN</fullName>
    </submittedName>
</protein>
<dbReference type="EMBL" id="JBHRSD010000010">
    <property type="protein sequence ID" value="MFC3031861.1"/>
    <property type="molecule type" value="Genomic_DNA"/>
</dbReference>
<dbReference type="RefSeq" id="WP_377121522.1">
    <property type="nucleotide sequence ID" value="NZ_JBHRSD010000010.1"/>
</dbReference>
<dbReference type="Proteomes" id="UP001595453">
    <property type="component" value="Unassembled WGS sequence"/>
</dbReference>
<accession>A0ABV7CH22</accession>
<evidence type="ECO:0000256" key="1">
    <source>
        <dbReference type="ARBA" id="ARBA00002397"/>
    </source>
</evidence>
<dbReference type="InterPro" id="IPR036679">
    <property type="entry name" value="FlgN-like_sf"/>
</dbReference>
<name>A0ABV7CH22_9GAMM</name>
<feature type="coiled-coil region" evidence="4">
    <location>
        <begin position="9"/>
        <end position="68"/>
    </location>
</feature>
<dbReference type="InterPro" id="IPR007809">
    <property type="entry name" value="FlgN-like"/>
</dbReference>
<sequence>MADPKVLCAHKLNQQAEQLDELALLLDEELNSLASRNGDGLKDLARNKLNLLNAIQRLDKEIAAFSAEVLNSEEITASIAAIRKKLADCQQKNEVNAHAARQAHLSVQQLKSILIGAPTSVTYDQGGSVVTGESGLVRNLKA</sequence>